<accession>A0A5B9DEJ3</accession>
<keyword evidence="1" id="KW-0812">Transmembrane</keyword>
<dbReference type="AlphaFoldDB" id="A0A5B9DEJ3"/>
<protein>
    <submittedName>
        <fullName evidence="2">Uncharacterized protein</fullName>
    </submittedName>
</protein>
<keyword evidence="1" id="KW-1133">Transmembrane helix</keyword>
<gene>
    <name evidence="2" type="ORF">DSAG12_02998</name>
</gene>
<dbReference type="EMBL" id="CP042905">
    <property type="protein sequence ID" value="QEE17166.1"/>
    <property type="molecule type" value="Genomic_DNA"/>
</dbReference>
<organism evidence="2">
    <name type="scientific">Promethearchaeum syntrophicum</name>
    <dbReference type="NCBI Taxonomy" id="2594042"/>
    <lineage>
        <taxon>Archaea</taxon>
        <taxon>Promethearchaeati</taxon>
        <taxon>Promethearchaeota</taxon>
        <taxon>Promethearchaeia</taxon>
        <taxon>Promethearchaeales</taxon>
        <taxon>Promethearchaeaceae</taxon>
        <taxon>Promethearchaeum</taxon>
    </lineage>
</organism>
<feature type="transmembrane region" description="Helical" evidence="1">
    <location>
        <begin position="6"/>
        <end position="29"/>
    </location>
</feature>
<evidence type="ECO:0000313" key="2">
    <source>
        <dbReference type="EMBL" id="QEE17166.1"/>
    </source>
</evidence>
<keyword evidence="1" id="KW-0472">Membrane</keyword>
<sequence length="65" mass="7868">MIPEKLYILFSFFNLRSIFIIPLDSVVFIPPFRLSNMERHHEILNIKERSIFPIPSKLRVFTGWY</sequence>
<reference evidence="2" key="1">
    <citation type="journal article" date="2020" name="Nature">
        <title>Isolation of an archaeon at the prokaryote-eukaryote interface.</title>
        <authorList>
            <person name="Imachi H."/>
            <person name="Nobu M.K."/>
            <person name="Nakahara N."/>
            <person name="Morono Y."/>
            <person name="Ogawara M."/>
            <person name="Takaki Y."/>
            <person name="Takano Y."/>
            <person name="Uematsu K."/>
            <person name="Ikuta T."/>
            <person name="Ito M."/>
            <person name="Matsui Y."/>
            <person name="Miyazaki M."/>
            <person name="Murata K."/>
            <person name="Saito Y."/>
            <person name="Sakai S."/>
            <person name="Song C."/>
            <person name="Tasumi E."/>
            <person name="Yamanaka Y."/>
            <person name="Yamaguchi T."/>
            <person name="Kamagata Y."/>
            <person name="Tamaki H."/>
            <person name="Takai K."/>
        </authorList>
    </citation>
    <scope>NUCLEOTIDE SEQUENCE [LARGE SCALE GENOMIC DNA]</scope>
    <source>
        <strain evidence="2">MK-D1</strain>
    </source>
</reference>
<name>A0A5B9DEJ3_9ARCH</name>
<proteinExistence type="predicted"/>
<evidence type="ECO:0000256" key="1">
    <source>
        <dbReference type="SAM" id="Phobius"/>
    </source>
</evidence>